<organism evidence="1">
    <name type="scientific">Companilactobacillus formosensis</name>
    <dbReference type="NCBI Taxonomy" id="1617889"/>
    <lineage>
        <taxon>Bacteria</taxon>
        <taxon>Bacillati</taxon>
        <taxon>Bacillota</taxon>
        <taxon>Bacilli</taxon>
        <taxon>Lactobacillales</taxon>
        <taxon>Lactobacillaceae</taxon>
        <taxon>Companilactobacillus</taxon>
    </lineage>
</organism>
<comment type="caution">
    <text evidence="1">The sequence shown here is derived from an EMBL/GenBank/DDBJ whole genome shotgun (WGS) entry which is preliminary data.</text>
</comment>
<reference evidence="1" key="1">
    <citation type="submission" date="2018-01" db="EMBL/GenBank/DDBJ databases">
        <title>Genome sequnecing of Lactobacillus formosensis KACC 18721.</title>
        <authorList>
            <person name="Kim S.-J."/>
            <person name="Heo J."/>
        </authorList>
    </citation>
    <scope>NUCLEOTIDE SEQUENCE</scope>
    <source>
        <strain evidence="1">KACC 18721</strain>
    </source>
</reference>
<evidence type="ECO:0000313" key="1">
    <source>
        <dbReference type="EMBL" id="POH37945.1"/>
    </source>
</evidence>
<accession>A0A2P4R9K3</accession>
<gene>
    <name evidence="1" type="ORF">C2R26_00475</name>
</gene>
<dbReference type="EMBL" id="PPWZ01000005">
    <property type="protein sequence ID" value="POH37945.1"/>
    <property type="molecule type" value="Genomic_DNA"/>
</dbReference>
<dbReference type="AlphaFoldDB" id="A0A2P4R9K3"/>
<sequence length="97" mass="11146">MKFLTGFMVGTISGVAMQLFQAKNSTHNINDNKLFQNIKDFKDILSELQKNSTAVPEVLSDIQQDLTTYVEDIKPDVMELQKSIHDMQQNLDNFHKE</sequence>
<protein>
    <recommendedName>
        <fullName evidence="2">YtxH domain-containing protein</fullName>
    </recommendedName>
</protein>
<name>A0A2P4R9K3_9LACO</name>
<proteinExistence type="predicted"/>
<evidence type="ECO:0008006" key="2">
    <source>
        <dbReference type="Google" id="ProtNLM"/>
    </source>
</evidence>